<dbReference type="OrthoDB" id="2669285at2759"/>
<evidence type="ECO:0000313" key="3">
    <source>
        <dbReference type="Proteomes" id="UP000076154"/>
    </source>
</evidence>
<evidence type="ECO:0000313" key="2">
    <source>
        <dbReference type="EMBL" id="RDB22660.1"/>
    </source>
</evidence>
<organism evidence="2 3">
    <name type="scientific">Hypsizygus marmoreus</name>
    <name type="common">White beech mushroom</name>
    <name type="synonym">Agaricus marmoreus</name>
    <dbReference type="NCBI Taxonomy" id="39966"/>
    <lineage>
        <taxon>Eukaryota</taxon>
        <taxon>Fungi</taxon>
        <taxon>Dikarya</taxon>
        <taxon>Basidiomycota</taxon>
        <taxon>Agaricomycotina</taxon>
        <taxon>Agaricomycetes</taxon>
        <taxon>Agaricomycetidae</taxon>
        <taxon>Agaricales</taxon>
        <taxon>Tricholomatineae</taxon>
        <taxon>Lyophyllaceae</taxon>
        <taxon>Hypsizygus</taxon>
    </lineage>
</organism>
<evidence type="ECO:0000256" key="1">
    <source>
        <dbReference type="SAM" id="MobiDB-lite"/>
    </source>
</evidence>
<dbReference type="EMBL" id="LUEZ02000049">
    <property type="protein sequence ID" value="RDB22660.1"/>
    <property type="molecule type" value="Genomic_DNA"/>
</dbReference>
<gene>
    <name evidence="2" type="ORF">Hypma_010109</name>
</gene>
<dbReference type="InParanoid" id="A0A369JN74"/>
<comment type="caution">
    <text evidence="2">The sequence shown here is derived from an EMBL/GenBank/DDBJ whole genome shotgun (WGS) entry which is preliminary data.</text>
</comment>
<sequence length="120" mass="12868">MDHPLTSSPLAGSLGTSSTPNTPTPAVRSRSTTDKVCFQPYQSPPKSGSHCPKSSPATTFSDPAPAPAIRINDVPRSTFRNVFATSATPSRHVIVRSDPSLPSCFDKADKELYDLWAPKK</sequence>
<accession>A0A369JN74</accession>
<protein>
    <submittedName>
        <fullName evidence="2">Uncharacterized protein</fullName>
    </submittedName>
</protein>
<feature type="compositionally biased region" description="Polar residues" evidence="1">
    <location>
        <begin position="1"/>
        <end position="21"/>
    </location>
</feature>
<feature type="region of interest" description="Disordered" evidence="1">
    <location>
        <begin position="1"/>
        <end position="72"/>
    </location>
</feature>
<reference evidence="2" key="1">
    <citation type="submission" date="2018-04" db="EMBL/GenBank/DDBJ databases">
        <title>Whole genome sequencing of Hypsizygus marmoreus.</title>
        <authorList>
            <person name="Choi I.-G."/>
            <person name="Min B."/>
            <person name="Kim J.-G."/>
            <person name="Kim S."/>
            <person name="Oh Y.-L."/>
            <person name="Kong W.-S."/>
            <person name="Park H."/>
            <person name="Jeong J."/>
            <person name="Song E.-S."/>
        </authorList>
    </citation>
    <scope>NUCLEOTIDE SEQUENCE [LARGE SCALE GENOMIC DNA]</scope>
    <source>
        <strain evidence="2">51987-8</strain>
    </source>
</reference>
<dbReference type="Proteomes" id="UP000076154">
    <property type="component" value="Unassembled WGS sequence"/>
</dbReference>
<dbReference type="AlphaFoldDB" id="A0A369JN74"/>
<proteinExistence type="predicted"/>
<name>A0A369JN74_HYPMA</name>
<keyword evidence="3" id="KW-1185">Reference proteome</keyword>